<proteinExistence type="predicted"/>
<dbReference type="EMBL" id="GBXM01086760">
    <property type="protein sequence ID" value="JAH21817.1"/>
    <property type="molecule type" value="Transcribed_RNA"/>
</dbReference>
<organism evidence="1">
    <name type="scientific">Anguilla anguilla</name>
    <name type="common">European freshwater eel</name>
    <name type="synonym">Muraena anguilla</name>
    <dbReference type="NCBI Taxonomy" id="7936"/>
    <lineage>
        <taxon>Eukaryota</taxon>
        <taxon>Metazoa</taxon>
        <taxon>Chordata</taxon>
        <taxon>Craniata</taxon>
        <taxon>Vertebrata</taxon>
        <taxon>Euteleostomi</taxon>
        <taxon>Actinopterygii</taxon>
        <taxon>Neopterygii</taxon>
        <taxon>Teleostei</taxon>
        <taxon>Anguilliformes</taxon>
        <taxon>Anguillidae</taxon>
        <taxon>Anguilla</taxon>
    </lineage>
</organism>
<reference evidence="1" key="1">
    <citation type="submission" date="2014-11" db="EMBL/GenBank/DDBJ databases">
        <authorList>
            <person name="Amaro Gonzalez C."/>
        </authorList>
    </citation>
    <scope>NUCLEOTIDE SEQUENCE</scope>
</reference>
<protein>
    <submittedName>
        <fullName evidence="1">Uncharacterized protein</fullName>
    </submittedName>
</protein>
<sequence>MFIFGCVDSFRTPPWAKVFGCLFLSEFYFCFVVPARCWGPGD</sequence>
<name>A0A0E9QZA9_ANGAN</name>
<accession>A0A0E9QZA9</accession>
<evidence type="ECO:0000313" key="1">
    <source>
        <dbReference type="EMBL" id="JAH21817.1"/>
    </source>
</evidence>
<dbReference type="EMBL" id="GBXM01065441">
    <property type="protein sequence ID" value="JAH43136.1"/>
    <property type="molecule type" value="Transcribed_RNA"/>
</dbReference>
<reference evidence="1" key="2">
    <citation type="journal article" date="2015" name="Fish Shellfish Immunol.">
        <title>Early steps in the European eel (Anguilla anguilla)-Vibrio vulnificus interaction in the gills: Role of the RtxA13 toxin.</title>
        <authorList>
            <person name="Callol A."/>
            <person name="Pajuelo D."/>
            <person name="Ebbesson L."/>
            <person name="Teles M."/>
            <person name="MacKenzie S."/>
            <person name="Amaro C."/>
        </authorList>
    </citation>
    <scope>NUCLEOTIDE SEQUENCE</scope>
</reference>
<dbReference type="AlphaFoldDB" id="A0A0E9QZA9"/>